<protein>
    <submittedName>
        <fullName evidence="2">SusD/RagB family nutrient-binding outer membrane lipoprotein</fullName>
    </submittedName>
</protein>
<name>A0AA41Y8A0_9BACT</name>
<dbReference type="Proteomes" id="UP001163821">
    <property type="component" value="Unassembled WGS sequence"/>
</dbReference>
<keyword evidence="1" id="KW-0732">Signal</keyword>
<reference evidence="2" key="1">
    <citation type="submission" date="2022-10" db="EMBL/GenBank/DDBJ databases">
        <title>Gaoshiqiia sediminis gen. nov., sp. nov., isolated from coastal sediment.</title>
        <authorList>
            <person name="Yu W.X."/>
            <person name="Mu D.S."/>
            <person name="Du J.Z."/>
            <person name="Liang Y.Q."/>
        </authorList>
    </citation>
    <scope>NUCLEOTIDE SEQUENCE</scope>
    <source>
        <strain evidence="2">A06</strain>
    </source>
</reference>
<feature type="signal peptide" evidence="1">
    <location>
        <begin position="1"/>
        <end position="24"/>
    </location>
</feature>
<proteinExistence type="predicted"/>
<dbReference type="InterPro" id="IPR041662">
    <property type="entry name" value="SusD-like_2"/>
</dbReference>
<feature type="chain" id="PRO_5041200625" evidence="1">
    <location>
        <begin position="25"/>
        <end position="581"/>
    </location>
</feature>
<keyword evidence="2" id="KW-0449">Lipoprotein</keyword>
<comment type="caution">
    <text evidence="2">The sequence shown here is derived from an EMBL/GenBank/DDBJ whole genome shotgun (WGS) entry which is preliminary data.</text>
</comment>
<evidence type="ECO:0000313" key="2">
    <source>
        <dbReference type="EMBL" id="MCW0483007.1"/>
    </source>
</evidence>
<gene>
    <name evidence="2" type="ORF">N2K84_09725</name>
</gene>
<sequence length="581" mass="67694">MKNKLINIFSRKAILILFSGVFIALSSCQDQLEEEFYNPEKQTQPSFEMLFTGALQPTELFRMEYGPGYHQSRAFNRLLGLGTFPYAYYNNQPDNSVTTWTGWSGVTLRETQFNKTYVDFNKNIPVINLMLNGLPEEEKANYEVYVHCINVVKAFMFQRLTDIYDDVPFSEANGAYENKFWAKYDTQEYIYTTLLNELKEIETALANTTLNSSLAHEKFKIHDILNNGDILKWRKFANSMRLRMAMRLSNVDPNKAKEVIGDIVGNNLPVVSETEDLIGMAEKDYAHVMEWYWPRAVMEMWYNFHAPRFILRDVFGYKGPGTPEEEVDPRLYVVFQPNKFGDYVGCDIWGNDQYPNIEADMTELGYDAERITNAKDWNYDDHLEPYFSFYNKITYFNFDMKYPSFTPSETHLLLAEAAIRYPEVAGSVDPVSEYRKAISQSIDWYYEVNRTNKFSVTSVPPIPANIMDGSQYPKPSVAVIGAFLDNKSDAFSNLDSNDKIKEIFYQKMAHLNILNYWEIWSETRRLQKDYGILAPVSSKWIWMERFYYPSSEETTNPDNYAAVANKNDHDTPVWWTGRTKN</sequence>
<organism evidence="2 3">
    <name type="scientific">Gaoshiqia sediminis</name>
    <dbReference type="NCBI Taxonomy" id="2986998"/>
    <lineage>
        <taxon>Bacteria</taxon>
        <taxon>Pseudomonadati</taxon>
        <taxon>Bacteroidota</taxon>
        <taxon>Bacteroidia</taxon>
        <taxon>Marinilabiliales</taxon>
        <taxon>Prolixibacteraceae</taxon>
        <taxon>Gaoshiqia</taxon>
    </lineage>
</organism>
<dbReference type="Gene3D" id="1.25.40.390">
    <property type="match status" value="1"/>
</dbReference>
<evidence type="ECO:0000313" key="3">
    <source>
        <dbReference type="Proteomes" id="UP001163821"/>
    </source>
</evidence>
<evidence type="ECO:0000256" key="1">
    <source>
        <dbReference type="SAM" id="SignalP"/>
    </source>
</evidence>
<dbReference type="EMBL" id="JAPAAF010000011">
    <property type="protein sequence ID" value="MCW0483007.1"/>
    <property type="molecule type" value="Genomic_DNA"/>
</dbReference>
<dbReference type="Pfam" id="PF12771">
    <property type="entry name" value="SusD-like_2"/>
    <property type="match status" value="1"/>
</dbReference>
<dbReference type="InterPro" id="IPR011990">
    <property type="entry name" value="TPR-like_helical_dom_sf"/>
</dbReference>
<dbReference type="AlphaFoldDB" id="A0AA41Y8A0"/>
<dbReference type="PROSITE" id="PS51257">
    <property type="entry name" value="PROKAR_LIPOPROTEIN"/>
    <property type="match status" value="1"/>
</dbReference>
<dbReference type="RefSeq" id="WP_282591609.1">
    <property type="nucleotide sequence ID" value="NZ_JAPAAF010000011.1"/>
</dbReference>
<keyword evidence="3" id="KW-1185">Reference proteome</keyword>
<accession>A0AA41Y8A0</accession>
<dbReference type="SUPFAM" id="SSF48452">
    <property type="entry name" value="TPR-like"/>
    <property type="match status" value="1"/>
</dbReference>